<dbReference type="Proteomes" id="UP001256588">
    <property type="component" value="Unassembled WGS sequence"/>
</dbReference>
<dbReference type="PANTHER" id="PTHR43531:SF14">
    <property type="entry name" value="METHYL-ACCEPTING CHEMOTAXIS PROTEIN I-RELATED"/>
    <property type="match status" value="1"/>
</dbReference>
<dbReference type="Gene3D" id="1.10.287.950">
    <property type="entry name" value="Methyl-accepting chemotaxis protein"/>
    <property type="match status" value="1"/>
</dbReference>
<gene>
    <name evidence="6" type="ORF">J2W68_002402</name>
</gene>
<dbReference type="PANTHER" id="PTHR43531">
    <property type="entry name" value="PROTEIN ICFG"/>
    <property type="match status" value="1"/>
</dbReference>
<keyword evidence="2 4" id="KW-0807">Transducer</keyword>
<protein>
    <submittedName>
        <fullName evidence="6">Methyl-accepting chemotaxis protein/methyl-accepting chemotaxis protein-2 (Aspartate sensor receptor)</fullName>
    </submittedName>
</protein>
<dbReference type="Pfam" id="PF00015">
    <property type="entry name" value="MCPsignal"/>
    <property type="match status" value="1"/>
</dbReference>
<sequence>MAESTDMQGGTQGDATCTALPDAPVALLRLDAAGHLLDANRVAIDMLALAPGMLDGQTLGVPWGMPLEALRGHDGVWVAPGADPAARVRYQADPDRGGWILSLPHAETAALLRETAALHAAAGDASAPFGLQPLMQELEGGRAAHRLLDGIGDLLTRCDLDLAALADVQDDAPHVRRLSAGFGNLAEAIRQAVALSVGIADEVPHLVSENDDLVRQSQAQLAALESVLGASRRLLADLQAVAGELQAVRDVAGNADERARAGIEAARALAESMAAVQQRSARATEVIEVIDTVAFQTNILSINASIEAAHAGEAGRGFAVVASEIRRLADQAASAARDVRGIIGETVAALGAGAASAQHTGQVLDGIGDLLGGAGRAMASVARRIDAQSGEIAAIDQAVEQVVGLGRSNLEHASHVAERSEALGRNAATLHDGVGLFRLPADPMRTPRHACVLALAQDAASAIGEALNQAVARREIDLAALFSREYEPIPGVSPAKYRSAFDTLCDSVLPPLQEPVAGAHAWIVFAICANPDGYVPTHNQRFCQALTGDHARDLVGNRTKRIFDDRVGRSVGAHTDPWRLQVYRRDTGQIMFDLSVPVYVRGRHWGGFRVGYTLE</sequence>
<dbReference type="SMART" id="SM00283">
    <property type="entry name" value="MA"/>
    <property type="match status" value="1"/>
</dbReference>
<name>A0ABU1XY13_9GAMM</name>
<evidence type="ECO:0000313" key="7">
    <source>
        <dbReference type="Proteomes" id="UP001256588"/>
    </source>
</evidence>
<keyword evidence="6" id="KW-0675">Receptor</keyword>
<dbReference type="PROSITE" id="PS50111">
    <property type="entry name" value="CHEMOTAXIS_TRANSDUC_2"/>
    <property type="match status" value="1"/>
</dbReference>
<dbReference type="RefSeq" id="WP_310236165.1">
    <property type="nucleotide sequence ID" value="NZ_JAVDWO010000009.1"/>
</dbReference>
<reference evidence="6 7" key="1">
    <citation type="submission" date="2023-07" db="EMBL/GenBank/DDBJ databases">
        <title>Sorghum-associated microbial communities from plants grown in Nebraska, USA.</title>
        <authorList>
            <person name="Schachtman D."/>
        </authorList>
    </citation>
    <scope>NUCLEOTIDE SEQUENCE [LARGE SCALE GENOMIC DNA]</scope>
    <source>
        <strain evidence="6 7">4099</strain>
    </source>
</reference>
<evidence type="ECO:0000256" key="3">
    <source>
        <dbReference type="ARBA" id="ARBA00029447"/>
    </source>
</evidence>
<evidence type="ECO:0000313" key="6">
    <source>
        <dbReference type="EMBL" id="MDR7193665.1"/>
    </source>
</evidence>
<keyword evidence="1" id="KW-0488">Methylation</keyword>
<comment type="similarity">
    <text evidence="3">Belongs to the methyl-accepting chemotaxis (MCP) protein family.</text>
</comment>
<feature type="domain" description="Methyl-accepting transducer" evidence="5">
    <location>
        <begin position="195"/>
        <end position="417"/>
    </location>
</feature>
<dbReference type="SUPFAM" id="SSF58104">
    <property type="entry name" value="Methyl-accepting chemotaxis protein (MCP) signaling domain"/>
    <property type="match status" value="1"/>
</dbReference>
<dbReference type="InterPro" id="IPR051310">
    <property type="entry name" value="MCP_chemotaxis"/>
</dbReference>
<dbReference type="InterPro" id="IPR004090">
    <property type="entry name" value="Chemotax_Me-accpt_rcpt"/>
</dbReference>
<evidence type="ECO:0000256" key="1">
    <source>
        <dbReference type="ARBA" id="ARBA00022481"/>
    </source>
</evidence>
<evidence type="ECO:0000256" key="4">
    <source>
        <dbReference type="PROSITE-ProRule" id="PRU00284"/>
    </source>
</evidence>
<evidence type="ECO:0000256" key="2">
    <source>
        <dbReference type="ARBA" id="ARBA00023224"/>
    </source>
</evidence>
<organism evidence="6 7">
    <name type="scientific">Luteimonas terrae</name>
    <dbReference type="NCBI Taxonomy" id="1530191"/>
    <lineage>
        <taxon>Bacteria</taxon>
        <taxon>Pseudomonadati</taxon>
        <taxon>Pseudomonadota</taxon>
        <taxon>Gammaproteobacteria</taxon>
        <taxon>Lysobacterales</taxon>
        <taxon>Lysobacteraceae</taxon>
        <taxon>Luteimonas</taxon>
    </lineage>
</organism>
<keyword evidence="7" id="KW-1185">Reference proteome</keyword>
<accession>A0ABU1XY13</accession>
<dbReference type="EMBL" id="JAVDWO010000009">
    <property type="protein sequence ID" value="MDR7193665.1"/>
    <property type="molecule type" value="Genomic_DNA"/>
</dbReference>
<evidence type="ECO:0000259" key="5">
    <source>
        <dbReference type="PROSITE" id="PS50111"/>
    </source>
</evidence>
<comment type="caution">
    <text evidence="6">The sequence shown here is derived from an EMBL/GenBank/DDBJ whole genome shotgun (WGS) entry which is preliminary data.</text>
</comment>
<proteinExistence type="inferred from homology"/>
<dbReference type="PRINTS" id="PR00260">
    <property type="entry name" value="CHEMTRNSDUCR"/>
</dbReference>
<dbReference type="InterPro" id="IPR004089">
    <property type="entry name" value="MCPsignal_dom"/>
</dbReference>